<evidence type="ECO:0000256" key="8">
    <source>
        <dbReference type="RuleBase" id="RU000461"/>
    </source>
</evidence>
<protein>
    <submittedName>
        <fullName evidence="9">Putative cytochrome p450 protein</fullName>
    </submittedName>
</protein>
<dbReference type="PANTHER" id="PTHR46206:SF9">
    <property type="entry name" value="CYTOCHROME P450"/>
    <property type="match status" value="1"/>
</dbReference>
<reference evidence="10" key="1">
    <citation type="journal article" date="2013" name="Genome Announc.">
        <title>Draft genome sequence of the grapevine dieback fungus Eutypa lata UCR-EL1.</title>
        <authorList>
            <person name="Blanco-Ulate B."/>
            <person name="Rolshausen P.E."/>
            <person name="Cantu D."/>
        </authorList>
    </citation>
    <scope>NUCLEOTIDE SEQUENCE [LARGE SCALE GENOMIC DNA]</scope>
    <source>
        <strain evidence="10">UCR-EL1</strain>
    </source>
</reference>
<evidence type="ECO:0000256" key="5">
    <source>
        <dbReference type="ARBA" id="ARBA00023004"/>
    </source>
</evidence>
<dbReference type="GO" id="GO:0020037">
    <property type="term" value="F:heme binding"/>
    <property type="evidence" value="ECO:0007669"/>
    <property type="project" value="InterPro"/>
</dbReference>
<dbReference type="Pfam" id="PF00067">
    <property type="entry name" value="p450"/>
    <property type="match status" value="1"/>
</dbReference>
<dbReference type="EMBL" id="KB705362">
    <property type="protein sequence ID" value="EMR72863.1"/>
    <property type="molecule type" value="Genomic_DNA"/>
</dbReference>
<evidence type="ECO:0000256" key="7">
    <source>
        <dbReference type="PIRSR" id="PIRSR602403-1"/>
    </source>
</evidence>
<accession>M7T7I3</accession>
<evidence type="ECO:0000256" key="6">
    <source>
        <dbReference type="ARBA" id="ARBA00023033"/>
    </source>
</evidence>
<gene>
    <name evidence="9" type="ORF">UCREL1_77</name>
</gene>
<dbReference type="InterPro" id="IPR001128">
    <property type="entry name" value="Cyt_P450"/>
</dbReference>
<dbReference type="KEGG" id="ela:UCREL1_77"/>
<dbReference type="GO" id="GO:0016705">
    <property type="term" value="F:oxidoreductase activity, acting on paired donors, with incorporation or reduction of molecular oxygen"/>
    <property type="evidence" value="ECO:0007669"/>
    <property type="project" value="InterPro"/>
</dbReference>
<sequence>MGYERSREKPFVIRRWDRDVTILPQKHLNDMRSIPNTKLNAQIIAAINQAHEYTGLTFIINNNLLFRSLNKLTADLPKYIDSSMGVLDWAMPLEFPQSIEWTEVTIERATRLLLKKLPSWFRPLVARMLPRLQKLRESQVVSAELVAPILERWKSGISTPEDKDTLLYWMLEHAQEHERTAVEMSYRVNFAILASVHATSMTLTSIIFNLCAHPEYFDILRDEIAQTKKELGSMGEAGPETLQKQFLAKLEKMDSFIAETLRLHQPLLYSPTRFAMEDITLKDGTHIPKGTWVGFPSTNIMADPAFYPNPEVFDGLRNYKKRQESPGVGNKYLAAQPSTSDLSFGYGNRACPGRFFAVSALKMVLTKILSEYDIKYADTRNPYNDKEEFSFVSMDTKLMLKKKEFI</sequence>
<keyword evidence="10" id="KW-1185">Reference proteome</keyword>
<dbReference type="Gene3D" id="1.10.630.10">
    <property type="entry name" value="Cytochrome P450"/>
    <property type="match status" value="1"/>
</dbReference>
<keyword evidence="7 8" id="KW-0349">Heme</keyword>
<evidence type="ECO:0000256" key="2">
    <source>
        <dbReference type="ARBA" id="ARBA00010617"/>
    </source>
</evidence>
<keyword evidence="6 8" id="KW-0503">Monooxygenase</keyword>
<evidence type="ECO:0000313" key="9">
    <source>
        <dbReference type="EMBL" id="EMR72863.1"/>
    </source>
</evidence>
<name>M7T7I3_EUTLA</name>
<dbReference type="HOGENOM" id="CLU_022195_0_1_1"/>
<dbReference type="GO" id="GO:0005506">
    <property type="term" value="F:iron ion binding"/>
    <property type="evidence" value="ECO:0007669"/>
    <property type="project" value="InterPro"/>
</dbReference>
<dbReference type="OrthoDB" id="1844152at2759"/>
<dbReference type="SUPFAM" id="SSF48264">
    <property type="entry name" value="Cytochrome P450"/>
    <property type="match status" value="1"/>
</dbReference>
<dbReference type="AlphaFoldDB" id="M7T7I3"/>
<evidence type="ECO:0000313" key="10">
    <source>
        <dbReference type="Proteomes" id="UP000012174"/>
    </source>
</evidence>
<dbReference type="InterPro" id="IPR036396">
    <property type="entry name" value="Cyt_P450_sf"/>
</dbReference>
<evidence type="ECO:0000256" key="4">
    <source>
        <dbReference type="ARBA" id="ARBA00023002"/>
    </source>
</evidence>
<dbReference type="CDD" id="cd11041">
    <property type="entry name" value="CYP503A1-like"/>
    <property type="match status" value="1"/>
</dbReference>
<dbReference type="PANTHER" id="PTHR46206">
    <property type="entry name" value="CYTOCHROME P450"/>
    <property type="match status" value="1"/>
</dbReference>
<feature type="binding site" description="axial binding residue" evidence="7">
    <location>
        <position position="351"/>
    </location>
    <ligand>
        <name>heme</name>
        <dbReference type="ChEBI" id="CHEBI:30413"/>
    </ligand>
    <ligandPart>
        <name>Fe</name>
        <dbReference type="ChEBI" id="CHEBI:18248"/>
    </ligandPart>
</feature>
<dbReference type="eggNOG" id="KOG0159">
    <property type="taxonomic scope" value="Eukaryota"/>
</dbReference>
<dbReference type="Proteomes" id="UP000012174">
    <property type="component" value="Unassembled WGS sequence"/>
</dbReference>
<proteinExistence type="inferred from homology"/>
<organism evidence="9 10">
    <name type="scientific">Eutypa lata (strain UCR-EL1)</name>
    <name type="common">Grapevine dieback disease fungus</name>
    <name type="synonym">Eutypa armeniacae</name>
    <dbReference type="NCBI Taxonomy" id="1287681"/>
    <lineage>
        <taxon>Eukaryota</taxon>
        <taxon>Fungi</taxon>
        <taxon>Dikarya</taxon>
        <taxon>Ascomycota</taxon>
        <taxon>Pezizomycotina</taxon>
        <taxon>Sordariomycetes</taxon>
        <taxon>Xylariomycetidae</taxon>
        <taxon>Xylariales</taxon>
        <taxon>Diatrypaceae</taxon>
        <taxon>Eutypa</taxon>
    </lineage>
</organism>
<dbReference type="InterPro" id="IPR002403">
    <property type="entry name" value="Cyt_P450_E_grp-IV"/>
</dbReference>
<comment type="cofactor">
    <cofactor evidence="1 7">
        <name>heme</name>
        <dbReference type="ChEBI" id="CHEBI:30413"/>
    </cofactor>
</comment>
<evidence type="ECO:0000256" key="1">
    <source>
        <dbReference type="ARBA" id="ARBA00001971"/>
    </source>
</evidence>
<keyword evidence="4 8" id="KW-0560">Oxidoreductase</keyword>
<comment type="similarity">
    <text evidence="2 8">Belongs to the cytochrome P450 family.</text>
</comment>
<keyword evidence="5 7" id="KW-0408">Iron</keyword>
<dbReference type="InterPro" id="IPR017972">
    <property type="entry name" value="Cyt_P450_CS"/>
</dbReference>
<evidence type="ECO:0000256" key="3">
    <source>
        <dbReference type="ARBA" id="ARBA00022723"/>
    </source>
</evidence>
<dbReference type="OMA" id="LACFDCI"/>
<keyword evidence="3 7" id="KW-0479">Metal-binding</keyword>
<dbReference type="PROSITE" id="PS00086">
    <property type="entry name" value="CYTOCHROME_P450"/>
    <property type="match status" value="1"/>
</dbReference>
<dbReference type="GO" id="GO:0004497">
    <property type="term" value="F:monooxygenase activity"/>
    <property type="evidence" value="ECO:0007669"/>
    <property type="project" value="UniProtKB-KW"/>
</dbReference>
<dbReference type="PRINTS" id="PR00465">
    <property type="entry name" value="EP450IV"/>
</dbReference>